<dbReference type="InterPro" id="IPR001633">
    <property type="entry name" value="EAL_dom"/>
</dbReference>
<keyword evidence="8 10" id="KW-0472">Membrane</keyword>
<evidence type="ECO:0000256" key="6">
    <source>
        <dbReference type="ARBA" id="ARBA00022801"/>
    </source>
</evidence>
<evidence type="ECO:0000313" key="13">
    <source>
        <dbReference type="EMBL" id="PQJ87009.1"/>
    </source>
</evidence>
<keyword evidence="3" id="KW-1003">Cell membrane</keyword>
<dbReference type="InterPro" id="IPR050706">
    <property type="entry name" value="Cyclic-di-GMP_PDE-like"/>
</dbReference>
<comment type="caution">
    <text evidence="13">The sequence shown here is derived from an EMBL/GenBank/DDBJ whole genome shotgun (WGS) entry which is preliminary data.</text>
</comment>
<dbReference type="SMART" id="SM00052">
    <property type="entry name" value="EAL"/>
    <property type="match status" value="1"/>
</dbReference>
<reference evidence="15" key="3">
    <citation type="journal article" date="2019" name="Int. J. Syst. Evol. Microbiol.">
        <title>The Global Catalogue of Microorganisms (GCM) 10K type strain sequencing project: providing services to taxonomists for standard genome sequencing and annotation.</title>
        <authorList>
            <consortium name="The Broad Institute Genomics Platform"/>
            <consortium name="The Broad Institute Genome Sequencing Center for Infectious Disease"/>
            <person name="Wu L."/>
            <person name="Ma J."/>
        </authorList>
    </citation>
    <scope>NUCLEOTIDE SEQUENCE [LARGE SCALE GENOMIC DNA]</scope>
    <source>
        <strain evidence="15">NBRC 105001</strain>
    </source>
</reference>
<evidence type="ECO:0000256" key="2">
    <source>
        <dbReference type="ARBA" id="ARBA00012282"/>
    </source>
</evidence>
<dbReference type="Pfam" id="PF00563">
    <property type="entry name" value="EAL"/>
    <property type="match status" value="1"/>
</dbReference>
<dbReference type="Gene3D" id="3.20.20.450">
    <property type="entry name" value="EAL domain"/>
    <property type="match status" value="1"/>
</dbReference>
<evidence type="ECO:0000313" key="15">
    <source>
        <dbReference type="Proteomes" id="UP001156660"/>
    </source>
</evidence>
<dbReference type="Proteomes" id="UP001156660">
    <property type="component" value="Unassembled WGS sequence"/>
</dbReference>
<evidence type="ECO:0000256" key="3">
    <source>
        <dbReference type="ARBA" id="ARBA00022475"/>
    </source>
</evidence>
<dbReference type="AlphaFoldDB" id="A0A2S7X6R3"/>
<keyword evidence="5 10" id="KW-0812">Transmembrane</keyword>
<organism evidence="13 14">
    <name type="scientific">Aliivibrio sifiae</name>
    <dbReference type="NCBI Taxonomy" id="566293"/>
    <lineage>
        <taxon>Bacteria</taxon>
        <taxon>Pseudomonadati</taxon>
        <taxon>Pseudomonadota</taxon>
        <taxon>Gammaproteobacteria</taxon>
        <taxon>Vibrionales</taxon>
        <taxon>Vibrionaceae</taxon>
        <taxon>Aliivibrio</taxon>
    </lineage>
</organism>
<dbReference type="InterPro" id="IPR035919">
    <property type="entry name" value="EAL_sf"/>
</dbReference>
<dbReference type="OrthoDB" id="675397at2"/>
<dbReference type="PANTHER" id="PTHR33121:SF80">
    <property type="entry name" value="CYCLIC DI-GMP PHOSPHODIESTERASE PDEL"/>
    <property type="match status" value="1"/>
</dbReference>
<comment type="subcellular location">
    <subcellularLocation>
        <location evidence="1">Cell membrane</location>
        <topology evidence="1">Multi-pass membrane protein</topology>
    </subcellularLocation>
</comment>
<keyword evidence="4" id="KW-0973">c-di-GMP</keyword>
<evidence type="ECO:0000256" key="4">
    <source>
        <dbReference type="ARBA" id="ARBA00022636"/>
    </source>
</evidence>
<feature type="transmembrane region" description="Helical" evidence="10">
    <location>
        <begin position="6"/>
        <end position="24"/>
    </location>
</feature>
<dbReference type="Proteomes" id="UP000239273">
    <property type="component" value="Unassembled WGS sequence"/>
</dbReference>
<accession>A0A2S7X6R3</accession>
<evidence type="ECO:0000256" key="1">
    <source>
        <dbReference type="ARBA" id="ARBA00004651"/>
    </source>
</evidence>
<dbReference type="PROSITE" id="PS50883">
    <property type="entry name" value="EAL"/>
    <property type="match status" value="1"/>
</dbReference>
<dbReference type="SUPFAM" id="SSF141868">
    <property type="entry name" value="EAL domain-like"/>
    <property type="match status" value="1"/>
</dbReference>
<evidence type="ECO:0000256" key="9">
    <source>
        <dbReference type="ARBA" id="ARBA00034290"/>
    </source>
</evidence>
<evidence type="ECO:0000256" key="10">
    <source>
        <dbReference type="SAM" id="Phobius"/>
    </source>
</evidence>
<dbReference type="EMBL" id="MSCP01000002">
    <property type="protein sequence ID" value="PQJ87009.1"/>
    <property type="molecule type" value="Genomic_DNA"/>
</dbReference>
<reference evidence="12" key="1">
    <citation type="journal article" date="2014" name="Int. J. Syst. Evol. Microbiol.">
        <title>Complete genome of a new Firmicutes species belonging to the dominant human colonic microbiota ('Ruminococcus bicirculans') reveals two chromosomes and a selective capacity to utilize plant glucans.</title>
        <authorList>
            <consortium name="NISC Comparative Sequencing Program"/>
            <person name="Wegmann U."/>
            <person name="Louis P."/>
            <person name="Goesmann A."/>
            <person name="Henrissat B."/>
            <person name="Duncan S.H."/>
            <person name="Flint H.J."/>
        </authorList>
    </citation>
    <scope>NUCLEOTIDE SEQUENCE</scope>
    <source>
        <strain evidence="12">NBRC 105001</strain>
    </source>
</reference>
<dbReference type="Pfam" id="PF12792">
    <property type="entry name" value="CSS-motif"/>
    <property type="match status" value="1"/>
</dbReference>
<evidence type="ECO:0000259" key="11">
    <source>
        <dbReference type="PROSITE" id="PS50883"/>
    </source>
</evidence>
<evidence type="ECO:0000256" key="7">
    <source>
        <dbReference type="ARBA" id="ARBA00022989"/>
    </source>
</evidence>
<dbReference type="PANTHER" id="PTHR33121">
    <property type="entry name" value="CYCLIC DI-GMP PHOSPHODIESTERASE PDEF"/>
    <property type="match status" value="1"/>
</dbReference>
<dbReference type="EC" id="3.1.4.52" evidence="2"/>
<keyword evidence="7 10" id="KW-1133">Transmembrane helix</keyword>
<evidence type="ECO:0000256" key="8">
    <source>
        <dbReference type="ARBA" id="ARBA00023136"/>
    </source>
</evidence>
<comment type="catalytic activity">
    <reaction evidence="9">
        <text>3',3'-c-di-GMP + H2O = 5'-phosphoguanylyl(3'-&gt;5')guanosine + H(+)</text>
        <dbReference type="Rhea" id="RHEA:24902"/>
        <dbReference type="ChEBI" id="CHEBI:15377"/>
        <dbReference type="ChEBI" id="CHEBI:15378"/>
        <dbReference type="ChEBI" id="CHEBI:58754"/>
        <dbReference type="ChEBI" id="CHEBI:58805"/>
        <dbReference type="EC" id="3.1.4.52"/>
    </reaction>
</comment>
<evidence type="ECO:0000313" key="12">
    <source>
        <dbReference type="EMBL" id="GLR73860.1"/>
    </source>
</evidence>
<feature type="domain" description="EAL" evidence="11">
    <location>
        <begin position="233"/>
        <end position="478"/>
    </location>
</feature>
<evidence type="ECO:0000313" key="14">
    <source>
        <dbReference type="Proteomes" id="UP000239273"/>
    </source>
</evidence>
<dbReference type="CDD" id="cd01948">
    <property type="entry name" value="EAL"/>
    <property type="match status" value="1"/>
</dbReference>
<dbReference type="EMBL" id="BSOU01000002">
    <property type="protein sequence ID" value="GLR73860.1"/>
    <property type="molecule type" value="Genomic_DNA"/>
</dbReference>
<dbReference type="InterPro" id="IPR024744">
    <property type="entry name" value="CSS-motif_dom"/>
</dbReference>
<dbReference type="GO" id="GO:0005886">
    <property type="term" value="C:plasma membrane"/>
    <property type="evidence" value="ECO:0007669"/>
    <property type="project" value="UniProtKB-SubCell"/>
</dbReference>
<protein>
    <recommendedName>
        <fullName evidence="2">cyclic-guanylate-specific phosphodiesterase</fullName>
        <ecNumber evidence="2">3.1.4.52</ecNumber>
    </recommendedName>
</protein>
<dbReference type="GO" id="GO:0071111">
    <property type="term" value="F:cyclic-guanylate-specific phosphodiesterase activity"/>
    <property type="evidence" value="ECO:0007669"/>
    <property type="project" value="UniProtKB-EC"/>
</dbReference>
<name>A0A2S7X6R3_9GAMM</name>
<reference evidence="12" key="4">
    <citation type="submission" date="2023-01" db="EMBL/GenBank/DDBJ databases">
        <title>Draft genome sequence of Aliivibrio sifiae strain NBRC 105001.</title>
        <authorList>
            <person name="Sun Q."/>
            <person name="Mori K."/>
        </authorList>
    </citation>
    <scope>NUCLEOTIDE SEQUENCE</scope>
    <source>
        <strain evidence="12">NBRC 105001</strain>
    </source>
</reference>
<evidence type="ECO:0000256" key="5">
    <source>
        <dbReference type="ARBA" id="ARBA00022692"/>
    </source>
</evidence>
<keyword evidence="6" id="KW-0378">Hydrolase</keyword>
<dbReference type="RefSeq" id="WP_061003599.1">
    <property type="nucleotide sequence ID" value="NZ_BSOU01000002.1"/>
</dbReference>
<reference evidence="13 14" key="2">
    <citation type="submission" date="2016-12" db="EMBL/GenBank/DDBJ databases">
        <title>Diversity of luminous bacteria.</title>
        <authorList>
            <person name="Yoshizawa S."/>
            <person name="Kogure K."/>
        </authorList>
    </citation>
    <scope>NUCLEOTIDE SEQUENCE [LARGE SCALE GENOMIC DNA]</scope>
    <source>
        <strain evidence="13 14">NBRC 105001</strain>
    </source>
</reference>
<feature type="transmembrane region" description="Helical" evidence="10">
    <location>
        <begin position="211"/>
        <end position="232"/>
    </location>
</feature>
<sequence>MKFIVNRYIICVFIIFMVSKYVIFADYKKYVEHNVKGTVAKIESKFDKAKSTVETLSYLKDKTCQEMMIPLQKIVALNPTINSISVIRNGKYYCSSIVGMNISKKVTPEKEIYIKEKNTLTGLPSISYYHRYDKANGIQFFMKGIPFHLEESRVGNVTLSNREYTISKDNQFGVHASNGEEEYPSSKYDFLILLKYDTWASIKSYLVDNRLIIVLSLLVLALLKGISVKSVFFNKEYYKLNEAIKNHKIQPFVQPVVNSKEQIVGGEVLARWITEKGNIISPLEFIPKIEKFGLMNAMTKSLLMQLRECYQNMPKNELRISVNLTEGCLYDDEIYDLCKPLSEKFTLILEFTESTEFEDRYKIIQYMQKFRDIGVKFALDDYGTGYSSLQYLNYYQFDFVKIDKSFIDDIETNRQSLKILENIILLANNLDIKLVAEGVENQNQKQILNDLNISSHQGFLYFKPMPLSEFNSAVNHKV</sequence>
<gene>
    <name evidence="13" type="ORF">BTO23_12830</name>
    <name evidence="12" type="ORF">GCM10007855_07340</name>
</gene>
<keyword evidence="15" id="KW-1185">Reference proteome</keyword>
<proteinExistence type="predicted"/>